<dbReference type="AlphaFoldDB" id="A0A1M7TK04"/>
<evidence type="ECO:0000256" key="3">
    <source>
        <dbReference type="ARBA" id="ARBA00022695"/>
    </source>
</evidence>
<comment type="similarity">
    <text evidence="5">Belongs to the KdsB family.</text>
</comment>
<dbReference type="NCBIfam" id="NF003952">
    <property type="entry name" value="PRK05450.1-5"/>
    <property type="match status" value="1"/>
</dbReference>
<dbReference type="NCBIfam" id="NF009905">
    <property type="entry name" value="PRK13368.1"/>
    <property type="match status" value="1"/>
</dbReference>
<dbReference type="CDD" id="cd02517">
    <property type="entry name" value="CMP-KDO-Synthetase"/>
    <property type="match status" value="1"/>
</dbReference>
<evidence type="ECO:0000256" key="1">
    <source>
        <dbReference type="ARBA" id="ARBA00004370"/>
    </source>
</evidence>
<keyword evidence="2 5" id="KW-0808">Transferase</keyword>
<dbReference type="EMBL" id="FRDI01000014">
    <property type="protein sequence ID" value="SHN70963.1"/>
    <property type="molecule type" value="Genomic_DNA"/>
</dbReference>
<accession>A0A1M7TK04</accession>
<keyword evidence="3 5" id="KW-0548">Nucleotidyltransferase</keyword>
<protein>
    <recommendedName>
        <fullName evidence="5">3-deoxy-manno-octulosonate cytidylyltransferase</fullName>
        <ecNumber evidence="5">2.7.7.38</ecNumber>
    </recommendedName>
    <alternativeName>
        <fullName evidence="5">CMP-2-keto-3-deoxyoctulosonic acid synthase</fullName>
        <shortName evidence="5">CKS</shortName>
        <shortName evidence="5">CMP-KDO synthase</shortName>
    </alternativeName>
</protein>
<evidence type="ECO:0000256" key="4">
    <source>
        <dbReference type="ARBA" id="ARBA00022985"/>
    </source>
</evidence>
<dbReference type="PANTHER" id="PTHR42866">
    <property type="entry name" value="3-DEOXY-MANNO-OCTULOSONATE CYTIDYLYLTRANSFERASE"/>
    <property type="match status" value="1"/>
</dbReference>
<dbReference type="GO" id="GO:0009103">
    <property type="term" value="P:lipopolysaccharide biosynthetic process"/>
    <property type="evidence" value="ECO:0007669"/>
    <property type="project" value="UniProtKB-UniRule"/>
</dbReference>
<dbReference type="EC" id="2.7.7.38" evidence="5"/>
<dbReference type="Gene3D" id="3.90.550.10">
    <property type="entry name" value="Spore Coat Polysaccharide Biosynthesis Protein SpsA, Chain A"/>
    <property type="match status" value="1"/>
</dbReference>
<comment type="function">
    <text evidence="5">Activates KDO (a required 8-carbon sugar) for incorporation into bacterial lipopolysaccharide in Gram-negative bacteria.</text>
</comment>
<dbReference type="UniPathway" id="UPA00358">
    <property type="reaction ID" value="UER00476"/>
</dbReference>
<dbReference type="InterPro" id="IPR003329">
    <property type="entry name" value="Cytidylyl_trans"/>
</dbReference>
<comment type="pathway">
    <text evidence="5">Nucleotide-sugar biosynthesis; CMP-3-deoxy-D-manno-octulosonate biosynthesis; CMP-3-deoxy-D-manno-octulosonate from 3-deoxy-D-manno-octulosonate and CTP: step 1/1.</text>
</comment>
<reference evidence="6 7" key="1">
    <citation type="submission" date="2016-12" db="EMBL/GenBank/DDBJ databases">
        <authorList>
            <person name="Song W.-J."/>
            <person name="Kurnit D.M."/>
        </authorList>
    </citation>
    <scope>NUCLEOTIDE SEQUENCE [LARGE SCALE GENOMIC DNA]</scope>
    <source>
        <strain evidence="6 7">DSM 11393</strain>
    </source>
</reference>
<dbReference type="GO" id="GO:0016020">
    <property type="term" value="C:membrane"/>
    <property type="evidence" value="ECO:0007669"/>
    <property type="project" value="UniProtKB-SubCell"/>
</dbReference>
<keyword evidence="5" id="KW-0963">Cytoplasm</keyword>
<evidence type="ECO:0000256" key="2">
    <source>
        <dbReference type="ARBA" id="ARBA00022679"/>
    </source>
</evidence>
<dbReference type="SUPFAM" id="SSF53448">
    <property type="entry name" value="Nucleotide-diphospho-sugar transferases"/>
    <property type="match status" value="1"/>
</dbReference>
<keyword evidence="7" id="KW-1185">Reference proteome</keyword>
<dbReference type="InterPro" id="IPR004528">
    <property type="entry name" value="KdsB"/>
</dbReference>
<dbReference type="FunFam" id="3.90.550.10:FF:000011">
    <property type="entry name" value="3-deoxy-manno-octulosonate cytidylyltransferase"/>
    <property type="match status" value="1"/>
</dbReference>
<dbReference type="PANTHER" id="PTHR42866:SF2">
    <property type="entry name" value="3-DEOXY-MANNO-OCTULOSONATE CYTIDYLYLTRANSFERASE, MITOCHONDRIAL"/>
    <property type="match status" value="1"/>
</dbReference>
<comment type="catalytic activity">
    <reaction evidence="5">
        <text>3-deoxy-alpha-D-manno-oct-2-ulosonate + CTP = CMP-3-deoxy-beta-D-manno-octulosonate + diphosphate</text>
        <dbReference type="Rhea" id="RHEA:23448"/>
        <dbReference type="ChEBI" id="CHEBI:33019"/>
        <dbReference type="ChEBI" id="CHEBI:37563"/>
        <dbReference type="ChEBI" id="CHEBI:85986"/>
        <dbReference type="ChEBI" id="CHEBI:85987"/>
        <dbReference type="EC" id="2.7.7.38"/>
    </reaction>
</comment>
<organism evidence="6 7">
    <name type="scientific">Desulfovibrio litoralis DSM 11393</name>
    <dbReference type="NCBI Taxonomy" id="1121455"/>
    <lineage>
        <taxon>Bacteria</taxon>
        <taxon>Pseudomonadati</taxon>
        <taxon>Thermodesulfobacteriota</taxon>
        <taxon>Desulfovibrionia</taxon>
        <taxon>Desulfovibrionales</taxon>
        <taxon>Desulfovibrionaceae</taxon>
        <taxon>Desulfovibrio</taxon>
    </lineage>
</organism>
<gene>
    <name evidence="5" type="primary">kdsB</name>
    <name evidence="6" type="ORF">SAMN02745728_02116</name>
</gene>
<dbReference type="GO" id="GO:0008690">
    <property type="term" value="F:3-deoxy-manno-octulosonate cytidylyltransferase activity"/>
    <property type="evidence" value="ECO:0007669"/>
    <property type="project" value="UniProtKB-UniRule"/>
</dbReference>
<dbReference type="GO" id="GO:0005829">
    <property type="term" value="C:cytosol"/>
    <property type="evidence" value="ECO:0007669"/>
    <property type="project" value="TreeGrafter"/>
</dbReference>
<dbReference type="Proteomes" id="UP000186469">
    <property type="component" value="Unassembled WGS sequence"/>
</dbReference>
<proteinExistence type="inferred from homology"/>
<dbReference type="STRING" id="1121455.SAMN02745728_02116"/>
<sequence>MQNSIIPMCYGIIPARFGSTRFPGKPLVEICGKPMFWHVYQRAKQCSSLISVSLATDDQRIFDAAVKLDVPVVLTGDWHQSGTDRVYEAAVNLKLPENAVVVNIQGDEPALNPSLLDALVEAFNDQAVQVSTLARPLTKEESTSPDRVKVVLANNGDALYFSRSLIPYLRDECDNVENIFLMHLGFYAFRLKTLKQFTQLAPGRLENLEKLEQLRFLENNIPIRVKKVNCQSFGVDSPEDLEKVIKIMQNI</sequence>
<dbReference type="NCBIfam" id="TIGR00466">
    <property type="entry name" value="kdsB"/>
    <property type="match status" value="1"/>
</dbReference>
<evidence type="ECO:0000256" key="5">
    <source>
        <dbReference type="HAMAP-Rule" id="MF_00057"/>
    </source>
</evidence>
<dbReference type="HAMAP" id="MF_00057">
    <property type="entry name" value="KdsB"/>
    <property type="match status" value="1"/>
</dbReference>
<evidence type="ECO:0000313" key="7">
    <source>
        <dbReference type="Proteomes" id="UP000186469"/>
    </source>
</evidence>
<evidence type="ECO:0000313" key="6">
    <source>
        <dbReference type="EMBL" id="SHN70963.1"/>
    </source>
</evidence>
<name>A0A1M7TK04_9BACT</name>
<dbReference type="GO" id="GO:0033468">
    <property type="term" value="P:CMP-keto-3-deoxy-D-manno-octulosonic acid biosynthetic process"/>
    <property type="evidence" value="ECO:0007669"/>
    <property type="project" value="UniProtKB-UniRule"/>
</dbReference>
<dbReference type="Pfam" id="PF02348">
    <property type="entry name" value="CTP_transf_3"/>
    <property type="match status" value="1"/>
</dbReference>
<keyword evidence="4 5" id="KW-0448">Lipopolysaccharide biosynthesis</keyword>
<dbReference type="NCBIfam" id="NF003950">
    <property type="entry name" value="PRK05450.1-3"/>
    <property type="match status" value="1"/>
</dbReference>
<comment type="subcellular location">
    <subcellularLocation>
        <location evidence="5">Cytoplasm</location>
    </subcellularLocation>
    <subcellularLocation>
        <location evidence="1">Membrane</location>
    </subcellularLocation>
</comment>
<dbReference type="InterPro" id="IPR029044">
    <property type="entry name" value="Nucleotide-diphossugar_trans"/>
</dbReference>